<reference evidence="2 3" key="1">
    <citation type="journal article" date="2011" name="Stand. Genomic Sci.">
        <title>Complete genome sequence of Allochromatium vinosum DSM 180(T).</title>
        <authorList>
            <person name="Weissgerber T."/>
            <person name="Zigann R."/>
            <person name="Bruce D."/>
            <person name="Chang Y.J."/>
            <person name="Detter J.C."/>
            <person name="Han C."/>
            <person name="Hauser L."/>
            <person name="Jeffries C.D."/>
            <person name="Land M."/>
            <person name="Munk A.C."/>
            <person name="Tapia R."/>
            <person name="Dahl C."/>
        </authorList>
    </citation>
    <scope>NUCLEOTIDE SEQUENCE [LARGE SCALE GENOMIC DNA]</scope>
    <source>
        <strain evidence="3">ATCC 17899 / DSM 180 / NBRC 103801 / NCIMB 10441 / D</strain>
    </source>
</reference>
<feature type="region of interest" description="Disordered" evidence="1">
    <location>
        <begin position="58"/>
        <end position="78"/>
    </location>
</feature>
<gene>
    <name evidence="2" type="ordered locus">Alvin_1707</name>
</gene>
<dbReference type="RefSeq" id="WP_012970913.1">
    <property type="nucleotide sequence ID" value="NC_013851.1"/>
</dbReference>
<dbReference type="HOGENOM" id="CLU_2614175_0_0_6"/>
<proteinExistence type="predicted"/>
<sequence length="78" mass="8533">MTLTLVAPSPEAAIALARRLYPDRCLVGEPVAVSPAGPEDARRFTETVKTLTPVRRTPHSWSLQATRHATPSMNRSHS</sequence>
<keyword evidence="3" id="KW-1185">Reference proteome</keyword>
<evidence type="ECO:0000313" key="2">
    <source>
        <dbReference type="EMBL" id="ADC62639.1"/>
    </source>
</evidence>
<evidence type="ECO:0000256" key="1">
    <source>
        <dbReference type="SAM" id="MobiDB-lite"/>
    </source>
</evidence>
<dbReference type="STRING" id="572477.Alvin_1707"/>
<name>D3RTY0_ALLVD</name>
<evidence type="ECO:0000313" key="3">
    <source>
        <dbReference type="Proteomes" id="UP000001441"/>
    </source>
</evidence>
<dbReference type="Proteomes" id="UP000001441">
    <property type="component" value="Chromosome"/>
</dbReference>
<dbReference type="EMBL" id="CP001896">
    <property type="protein sequence ID" value="ADC62639.1"/>
    <property type="molecule type" value="Genomic_DNA"/>
</dbReference>
<protein>
    <submittedName>
        <fullName evidence="2">Uncharacterized protein</fullName>
    </submittedName>
</protein>
<organism evidence="2 3">
    <name type="scientific">Allochromatium vinosum (strain ATCC 17899 / DSM 180 / NBRC 103801 / NCIMB 10441 / D)</name>
    <name type="common">Chromatium vinosum</name>
    <dbReference type="NCBI Taxonomy" id="572477"/>
    <lineage>
        <taxon>Bacteria</taxon>
        <taxon>Pseudomonadati</taxon>
        <taxon>Pseudomonadota</taxon>
        <taxon>Gammaproteobacteria</taxon>
        <taxon>Chromatiales</taxon>
        <taxon>Chromatiaceae</taxon>
        <taxon>Allochromatium</taxon>
    </lineage>
</organism>
<feature type="compositionally biased region" description="Polar residues" evidence="1">
    <location>
        <begin position="59"/>
        <end position="78"/>
    </location>
</feature>
<accession>D3RTY0</accession>
<dbReference type="AlphaFoldDB" id="D3RTY0"/>
<dbReference type="KEGG" id="alv:Alvin_1707"/>